<sequence length="161" mass="17317">MKMGSKKYTSFEGSVVNGNVSIDEKSSVWYNAVIRGDIEPIKIGKCSNVQDNCVLHSSKGYPLTIGNKVSVGHAAVLHGCDIEDNCLIGMNATVLNGALIRKNSIVGAGALVTENHEFPENSLILGVPAKAVRTLKNEEIENITNNAIRYSKMALKSDLND</sequence>
<evidence type="ECO:0000313" key="1">
    <source>
        <dbReference type="EMBL" id="ADZ10508.1"/>
    </source>
</evidence>
<dbReference type="AlphaFoldDB" id="F0T601"/>
<protein>
    <submittedName>
        <fullName evidence="1">Ferripyochelin binding protein</fullName>
    </submittedName>
</protein>
<dbReference type="HOGENOM" id="CLU_064827_4_1_2"/>
<dbReference type="OrthoDB" id="10940at2157"/>
<name>F0T601_METLA</name>
<dbReference type="GeneID" id="10278760"/>
<dbReference type="eggNOG" id="arCOG01849">
    <property type="taxonomic scope" value="Archaea"/>
</dbReference>
<dbReference type="KEGG" id="mel:Metbo_2294"/>
<evidence type="ECO:0000313" key="2">
    <source>
        <dbReference type="Proteomes" id="UP000007490"/>
    </source>
</evidence>
<dbReference type="InterPro" id="IPR047324">
    <property type="entry name" value="LbH_gamma_CA-like"/>
</dbReference>
<dbReference type="Pfam" id="PF14602">
    <property type="entry name" value="Hexapep_2"/>
    <property type="match status" value="1"/>
</dbReference>
<dbReference type="InterPro" id="IPR050484">
    <property type="entry name" value="Transf_Hexapept/Carb_Anhydrase"/>
</dbReference>
<dbReference type="PANTHER" id="PTHR13061:SF29">
    <property type="entry name" value="GAMMA CARBONIC ANHYDRASE-LIKE 1, MITOCHONDRIAL-RELATED"/>
    <property type="match status" value="1"/>
</dbReference>
<proteinExistence type="predicted"/>
<dbReference type="EMBL" id="CP002551">
    <property type="protein sequence ID" value="ADZ10508.1"/>
    <property type="molecule type" value="Genomic_DNA"/>
</dbReference>
<dbReference type="CDD" id="cd04645">
    <property type="entry name" value="LbH_gamma_CA_like"/>
    <property type="match status" value="1"/>
</dbReference>
<dbReference type="Proteomes" id="UP000007490">
    <property type="component" value="Chromosome"/>
</dbReference>
<dbReference type="InterPro" id="IPR001451">
    <property type="entry name" value="Hexapep"/>
</dbReference>
<dbReference type="InterPro" id="IPR011004">
    <property type="entry name" value="Trimer_LpxA-like_sf"/>
</dbReference>
<dbReference type="Gene3D" id="2.160.10.10">
    <property type="entry name" value="Hexapeptide repeat proteins"/>
    <property type="match status" value="1"/>
</dbReference>
<reference evidence="1 2" key="2">
    <citation type="journal article" date="2014" name="Int. J. Syst. Evol. Microbiol.">
        <title>Methanobacterium paludis sp. nov. and a novel strain of Methanobacterium lacus isolated from northern peatlands.</title>
        <authorList>
            <person name="Cadillo-Quiroz H."/>
            <person name="Brauer S.L."/>
            <person name="Goodson N."/>
            <person name="Yavitt J.B."/>
            <person name="Zinder S.H."/>
        </authorList>
    </citation>
    <scope>NUCLEOTIDE SEQUENCE [LARGE SCALE GENOMIC DNA]</scope>
    <source>
        <strain evidence="1 2">AL-21</strain>
    </source>
</reference>
<dbReference type="RefSeq" id="WP_013645859.1">
    <property type="nucleotide sequence ID" value="NC_015216.1"/>
</dbReference>
<organism evidence="1 2">
    <name type="scientific">Methanobacterium lacus (strain AL-21)</name>
    <dbReference type="NCBI Taxonomy" id="877455"/>
    <lineage>
        <taxon>Archaea</taxon>
        <taxon>Methanobacteriati</taxon>
        <taxon>Methanobacteriota</taxon>
        <taxon>Methanomada group</taxon>
        <taxon>Methanobacteria</taxon>
        <taxon>Methanobacteriales</taxon>
        <taxon>Methanobacteriaceae</taxon>
        <taxon>Methanobacterium</taxon>
    </lineage>
</organism>
<dbReference type="STRING" id="877455.Metbo_2294"/>
<dbReference type="PANTHER" id="PTHR13061">
    <property type="entry name" value="DYNACTIN SUBUNIT P25"/>
    <property type="match status" value="1"/>
</dbReference>
<accession>F0T601</accession>
<reference evidence="2" key="1">
    <citation type="submission" date="2011-02" db="EMBL/GenBank/DDBJ databases">
        <title>Complete sequence of Methanobacterium sp. AL-21.</title>
        <authorList>
            <consortium name="US DOE Joint Genome Institute"/>
            <person name="Lucas S."/>
            <person name="Copeland A."/>
            <person name="Lapidus A."/>
            <person name="Cheng J.-F."/>
            <person name="Goodwin L."/>
            <person name="Pitluck S."/>
            <person name="Chertkov O."/>
            <person name="Detter J.C."/>
            <person name="Han C."/>
            <person name="Tapia R."/>
            <person name="Land M."/>
            <person name="Hauser L."/>
            <person name="Kyrpides N."/>
            <person name="Ivanova N."/>
            <person name="Mikhailova N."/>
            <person name="Pagani I."/>
            <person name="Cadillo-Quiroz H."/>
            <person name="Imachi H."/>
            <person name="Zinder S."/>
            <person name="Liu W."/>
            <person name="Woyke T."/>
        </authorList>
    </citation>
    <scope>NUCLEOTIDE SEQUENCE [LARGE SCALE GENOMIC DNA]</scope>
    <source>
        <strain evidence="2">AL-21</strain>
    </source>
</reference>
<gene>
    <name evidence="1" type="ordered locus">Metbo_2294</name>
</gene>
<keyword evidence="2" id="KW-1185">Reference proteome</keyword>
<dbReference type="SUPFAM" id="SSF51161">
    <property type="entry name" value="Trimeric LpxA-like enzymes"/>
    <property type="match status" value="1"/>
</dbReference>